<gene>
    <name evidence="3" type="ORF">MVI01_43920</name>
    <name evidence="4" type="ORF">SAMN04488504_12046</name>
</gene>
<comment type="caution">
    <text evidence="3">The sequence shown here is derived from an EMBL/GenBank/DDBJ whole genome shotgun (WGS) entry which is preliminary data.</text>
</comment>
<dbReference type="RefSeq" id="WP_090494867.1">
    <property type="nucleotide sequence ID" value="NZ_BJVY01000026.1"/>
</dbReference>
<evidence type="ECO:0000259" key="2">
    <source>
        <dbReference type="Pfam" id="PF04986"/>
    </source>
</evidence>
<evidence type="ECO:0000313" key="3">
    <source>
        <dbReference type="EMBL" id="GEL72608.1"/>
    </source>
</evidence>
<evidence type="ECO:0000313" key="6">
    <source>
        <dbReference type="Proteomes" id="UP000321224"/>
    </source>
</evidence>
<feature type="region of interest" description="Disordered" evidence="1">
    <location>
        <begin position="226"/>
        <end position="250"/>
    </location>
</feature>
<dbReference type="GO" id="GO:0004803">
    <property type="term" value="F:transposase activity"/>
    <property type="evidence" value="ECO:0007669"/>
    <property type="project" value="InterPro"/>
</dbReference>
<feature type="compositionally biased region" description="Gly residues" evidence="1">
    <location>
        <begin position="226"/>
        <end position="236"/>
    </location>
</feature>
<evidence type="ECO:0000313" key="5">
    <source>
        <dbReference type="Proteomes" id="UP000198717"/>
    </source>
</evidence>
<dbReference type="InterPro" id="IPR007069">
    <property type="entry name" value="Transposase_32"/>
</dbReference>
<evidence type="ECO:0000256" key="1">
    <source>
        <dbReference type="SAM" id="MobiDB-lite"/>
    </source>
</evidence>
<feature type="compositionally biased region" description="Polar residues" evidence="1">
    <location>
        <begin position="238"/>
        <end position="250"/>
    </location>
</feature>
<accession>A0A511HGD1</accession>
<name>A0A511HGD1_9BACT</name>
<protein>
    <submittedName>
        <fullName evidence="4">Transposase</fullName>
    </submittedName>
</protein>
<dbReference type="GO" id="GO:0003677">
    <property type="term" value="F:DNA binding"/>
    <property type="evidence" value="ECO:0007669"/>
    <property type="project" value="InterPro"/>
</dbReference>
<reference evidence="3 6" key="2">
    <citation type="submission" date="2019-07" db="EMBL/GenBank/DDBJ databases">
        <title>Whole genome shotgun sequence of Myxococcus virescens NBRC 100334.</title>
        <authorList>
            <person name="Hosoyama A."/>
            <person name="Uohara A."/>
            <person name="Ohji S."/>
            <person name="Ichikawa N."/>
        </authorList>
    </citation>
    <scope>NUCLEOTIDE SEQUENCE [LARGE SCALE GENOMIC DNA]</scope>
    <source>
        <strain evidence="3 6">NBRC 100334</strain>
    </source>
</reference>
<dbReference type="EMBL" id="BJVY01000026">
    <property type="protein sequence ID" value="GEL72608.1"/>
    <property type="molecule type" value="Genomic_DNA"/>
</dbReference>
<dbReference type="Pfam" id="PF04986">
    <property type="entry name" value="Y2_Tnp"/>
    <property type="match status" value="2"/>
</dbReference>
<proteinExistence type="predicted"/>
<dbReference type="GO" id="GO:0006313">
    <property type="term" value="P:DNA transposition"/>
    <property type="evidence" value="ECO:0007669"/>
    <property type="project" value="InterPro"/>
</dbReference>
<organism evidence="3 6">
    <name type="scientific">Myxococcus virescens</name>
    <dbReference type="NCBI Taxonomy" id="83456"/>
    <lineage>
        <taxon>Bacteria</taxon>
        <taxon>Pseudomonadati</taxon>
        <taxon>Myxococcota</taxon>
        <taxon>Myxococcia</taxon>
        <taxon>Myxococcales</taxon>
        <taxon>Cystobacterineae</taxon>
        <taxon>Myxococcaceae</taxon>
        <taxon>Myxococcus</taxon>
    </lineage>
</organism>
<feature type="domain" description="Transposase IS801/IS1294" evidence="2">
    <location>
        <begin position="87"/>
        <end position="114"/>
    </location>
</feature>
<feature type="region of interest" description="Disordered" evidence="1">
    <location>
        <begin position="1"/>
        <end position="20"/>
    </location>
</feature>
<dbReference type="AlphaFoldDB" id="A0A511HGD1"/>
<dbReference type="EMBL" id="FNAJ01000020">
    <property type="protein sequence ID" value="SDF10610.1"/>
    <property type="molecule type" value="Genomic_DNA"/>
</dbReference>
<sequence>MGSLARGKAEKHGALQRRADHAPAVVSPPLLECGVLAHGFARVRCERCKDELLVAFSSDVLTVFLRAVFALQRRRARRQGIRHGQVGAVSFIQFFGSALQVTPHFHSLVPDGVFLPGEDGLRFEALPPSHASAPPCQRRQGLERLCRDGARGALALERLSRMEDGRLAYRMTHPLPDGTTLLFFTGLDLLRRLASLGPPPRTNLTRFHGIFAPGAKVRPFLLPQAGGGAGAGGGEPGLNQSSRFSISQAL</sequence>
<keyword evidence="5" id="KW-1185">Reference proteome</keyword>
<evidence type="ECO:0000313" key="4">
    <source>
        <dbReference type="EMBL" id="SDF10610.1"/>
    </source>
</evidence>
<feature type="domain" description="Transposase IS801/IS1294" evidence="2">
    <location>
        <begin position="137"/>
        <end position="212"/>
    </location>
</feature>
<dbReference type="Proteomes" id="UP000321224">
    <property type="component" value="Unassembled WGS sequence"/>
</dbReference>
<dbReference type="Proteomes" id="UP000198717">
    <property type="component" value="Unassembled WGS sequence"/>
</dbReference>
<reference evidence="4 5" key="1">
    <citation type="submission" date="2016-10" db="EMBL/GenBank/DDBJ databases">
        <authorList>
            <person name="Varghese N."/>
            <person name="Submissions S."/>
        </authorList>
    </citation>
    <scope>NUCLEOTIDE SEQUENCE [LARGE SCALE GENOMIC DNA]</scope>
    <source>
        <strain evidence="4 5">DSM 2260</strain>
    </source>
</reference>
<feature type="compositionally biased region" description="Basic and acidic residues" evidence="1">
    <location>
        <begin position="7"/>
        <end position="20"/>
    </location>
</feature>